<comment type="caution">
    <text evidence="2">The sequence shown here is derived from an EMBL/GenBank/DDBJ whole genome shotgun (WGS) entry which is preliminary data.</text>
</comment>
<proteinExistence type="predicted"/>
<dbReference type="AlphaFoldDB" id="A0A9X4SFZ9"/>
<evidence type="ECO:0000259" key="1">
    <source>
        <dbReference type="PROSITE" id="PS51352"/>
    </source>
</evidence>
<dbReference type="EMBL" id="AOGK01000012">
    <property type="protein sequence ID" value="MDG5976501.1"/>
    <property type="molecule type" value="Genomic_DNA"/>
</dbReference>
<dbReference type="InterPro" id="IPR013740">
    <property type="entry name" value="Redoxin"/>
</dbReference>
<dbReference type="Gene3D" id="3.40.30.10">
    <property type="entry name" value="Glutaredoxin"/>
    <property type="match status" value="1"/>
</dbReference>
<feature type="domain" description="Thioredoxin" evidence="1">
    <location>
        <begin position="14"/>
        <end position="157"/>
    </location>
</feature>
<protein>
    <submittedName>
        <fullName evidence="2">Alkyl hydroperoxide reductase/ thiol specific antioxidant/ Mal allergen</fullName>
    </submittedName>
</protein>
<dbReference type="PANTHER" id="PTHR42852:SF17">
    <property type="entry name" value="THIOREDOXIN-LIKE PROTEIN HI_1115"/>
    <property type="match status" value="1"/>
</dbReference>
<evidence type="ECO:0000313" key="3">
    <source>
        <dbReference type="Proteomes" id="UP001152876"/>
    </source>
</evidence>
<dbReference type="InterPro" id="IPR036249">
    <property type="entry name" value="Thioredoxin-like_sf"/>
</dbReference>
<dbReference type="SUPFAM" id="SSF52833">
    <property type="entry name" value="Thioredoxin-like"/>
    <property type="match status" value="1"/>
</dbReference>
<dbReference type="PANTHER" id="PTHR42852">
    <property type="entry name" value="THIOL:DISULFIDE INTERCHANGE PROTEIN DSBE"/>
    <property type="match status" value="1"/>
</dbReference>
<keyword evidence="3" id="KW-1185">Reference proteome</keyword>
<dbReference type="PROSITE" id="PS51352">
    <property type="entry name" value="THIOREDOXIN_2"/>
    <property type="match status" value="1"/>
</dbReference>
<sequence>MAVVFGVQAWQTRHVPSGTAPELAFTVLRPDGSRSNTTLADWRAAHPGQPVALHVWAEWCPICRTEEHSVTRLARDWPVLTVAMRSGAPETVARVLAQRELPWTTAIDARGALAQTLGFQAVPAFVVVDADGHLRGASVGYTSEIGMRLRLWWAKLF</sequence>
<dbReference type="Pfam" id="PF08534">
    <property type="entry name" value="Redoxin"/>
    <property type="match status" value="1"/>
</dbReference>
<dbReference type="GO" id="GO:0016491">
    <property type="term" value="F:oxidoreductase activity"/>
    <property type="evidence" value="ECO:0007669"/>
    <property type="project" value="InterPro"/>
</dbReference>
<dbReference type="Proteomes" id="UP001152876">
    <property type="component" value="Unassembled WGS sequence"/>
</dbReference>
<dbReference type="InterPro" id="IPR013766">
    <property type="entry name" value="Thioredoxin_domain"/>
</dbReference>
<reference evidence="2" key="1">
    <citation type="submission" date="2013-01" db="EMBL/GenBank/DDBJ databases">
        <title>Genome draft of Hydrogenophaga taeniospiralis 2K1.</title>
        <authorList>
            <person name="Gomila M."/>
            <person name="Lalucat J."/>
        </authorList>
    </citation>
    <scope>NUCLEOTIDE SEQUENCE</scope>
    <source>
        <strain evidence="2">CCUG 15921</strain>
    </source>
</reference>
<organism evidence="2 3">
    <name type="scientific">Hydrogenophaga taeniospiralis CCUG 15921</name>
    <dbReference type="NCBI Taxonomy" id="1281780"/>
    <lineage>
        <taxon>Bacteria</taxon>
        <taxon>Pseudomonadati</taxon>
        <taxon>Pseudomonadota</taxon>
        <taxon>Betaproteobacteria</taxon>
        <taxon>Burkholderiales</taxon>
        <taxon>Comamonadaceae</taxon>
        <taxon>Hydrogenophaga</taxon>
    </lineage>
</organism>
<evidence type="ECO:0000313" key="2">
    <source>
        <dbReference type="EMBL" id="MDG5976501.1"/>
    </source>
</evidence>
<accession>A0A9X4SFZ9</accession>
<gene>
    <name evidence="2" type="ORF">H010_14636</name>
</gene>
<name>A0A9X4SFZ9_9BURK</name>
<dbReference type="InterPro" id="IPR050553">
    <property type="entry name" value="Thioredoxin_ResA/DsbE_sf"/>
</dbReference>